<comment type="similarity">
    <text evidence="3">Belongs to the sirtuin family. Class III subfamily.</text>
</comment>
<evidence type="ECO:0000256" key="3">
    <source>
        <dbReference type="HAMAP-Rule" id="MF_01121"/>
    </source>
</evidence>
<dbReference type="InterPro" id="IPR003000">
    <property type="entry name" value="Sirtuin"/>
</dbReference>
<dbReference type="PANTHER" id="PTHR11085">
    <property type="entry name" value="NAD-DEPENDENT PROTEIN DEACYLASE SIRTUIN-5, MITOCHONDRIAL-RELATED"/>
    <property type="match status" value="1"/>
</dbReference>
<feature type="binding site" evidence="3">
    <location>
        <begin position="191"/>
        <end position="193"/>
    </location>
    <ligand>
        <name>NAD(+)</name>
        <dbReference type="ChEBI" id="CHEBI:57540"/>
    </ligand>
</feature>
<organism evidence="6 7">
    <name type="scientific">Deinococcus lacus</name>
    <dbReference type="NCBI Taxonomy" id="392561"/>
    <lineage>
        <taxon>Bacteria</taxon>
        <taxon>Thermotogati</taxon>
        <taxon>Deinococcota</taxon>
        <taxon>Deinococci</taxon>
        <taxon>Deinococcales</taxon>
        <taxon>Deinococcaceae</taxon>
        <taxon>Deinococcus</taxon>
    </lineage>
</organism>
<feature type="binding site" evidence="3">
    <location>
        <begin position="101"/>
        <end position="104"/>
    </location>
    <ligand>
        <name>NAD(+)</name>
        <dbReference type="ChEBI" id="CHEBI:57540"/>
    </ligand>
</feature>
<gene>
    <name evidence="3" type="primary">cobB</name>
    <name evidence="6" type="ORF">ACFP81_06605</name>
</gene>
<comment type="domain">
    <text evidence="3">2 residues (Tyr-66 and Arg-69) present in a large hydrophobic pocket are probably involved in substrate specificity. They are important for desuccinylation activity, but dispensable for deacetylation activity.</text>
</comment>
<keyword evidence="1" id="KW-0808">Transferase</keyword>
<comment type="function">
    <text evidence="3">NAD-dependent lysine deacetylase and desuccinylase that specifically removes acetyl and succinyl groups on target proteins. Modulates the activities of several proteins which are inactive in their acylated form.</text>
</comment>
<dbReference type="InterPro" id="IPR026591">
    <property type="entry name" value="Sirtuin_cat_small_dom_sf"/>
</dbReference>
<keyword evidence="3" id="KW-0963">Cytoplasm</keyword>
<dbReference type="EC" id="2.3.1.286" evidence="3"/>
<comment type="catalytic activity">
    <reaction evidence="3">
        <text>N(6)-acetyl-L-lysyl-[protein] + NAD(+) + H2O = 2''-O-acetyl-ADP-D-ribose + nicotinamide + L-lysyl-[protein]</text>
        <dbReference type="Rhea" id="RHEA:43636"/>
        <dbReference type="Rhea" id="RHEA-COMP:9752"/>
        <dbReference type="Rhea" id="RHEA-COMP:10731"/>
        <dbReference type="ChEBI" id="CHEBI:15377"/>
        <dbReference type="ChEBI" id="CHEBI:17154"/>
        <dbReference type="ChEBI" id="CHEBI:29969"/>
        <dbReference type="ChEBI" id="CHEBI:57540"/>
        <dbReference type="ChEBI" id="CHEBI:61930"/>
        <dbReference type="ChEBI" id="CHEBI:83767"/>
        <dbReference type="EC" id="2.3.1.286"/>
    </reaction>
</comment>
<evidence type="ECO:0000256" key="2">
    <source>
        <dbReference type="ARBA" id="ARBA00023027"/>
    </source>
</evidence>
<protein>
    <recommendedName>
        <fullName evidence="3">NAD-dependent protein deacylase</fullName>
        <ecNumber evidence="3">2.3.1.286</ecNumber>
    </recommendedName>
    <alternativeName>
        <fullName evidence="3">Regulatory protein SIR2 homolog</fullName>
    </alternativeName>
</protein>
<dbReference type="Gene3D" id="3.40.50.1220">
    <property type="entry name" value="TPP-binding domain"/>
    <property type="match status" value="1"/>
</dbReference>
<accession>A0ABW1YDT8</accession>
<dbReference type="Proteomes" id="UP001596297">
    <property type="component" value="Unassembled WGS sequence"/>
</dbReference>
<comment type="caution">
    <text evidence="6">The sequence shown here is derived from an EMBL/GenBank/DDBJ whole genome shotgun (WGS) entry which is preliminary data.</text>
</comment>
<dbReference type="HAMAP" id="MF_01121">
    <property type="entry name" value="Sirtuin_ClassIII"/>
    <property type="match status" value="1"/>
</dbReference>
<feature type="domain" description="Deacetylase sirtuin-type" evidence="5">
    <location>
        <begin position="1"/>
        <end position="250"/>
    </location>
</feature>
<comment type="caution">
    <text evidence="3 4">Lacks conserved residue(s) required for the propagation of feature annotation.</text>
</comment>
<comment type="catalytic activity">
    <reaction evidence="3">
        <text>N(6)-succinyl-L-lysyl-[protein] + NAD(+) + H2O = 2''-O-succinyl-ADP-D-ribose + nicotinamide + L-lysyl-[protein]</text>
        <dbReference type="Rhea" id="RHEA:47668"/>
        <dbReference type="Rhea" id="RHEA-COMP:9752"/>
        <dbReference type="Rhea" id="RHEA-COMP:11877"/>
        <dbReference type="ChEBI" id="CHEBI:15377"/>
        <dbReference type="ChEBI" id="CHEBI:17154"/>
        <dbReference type="ChEBI" id="CHEBI:29969"/>
        <dbReference type="ChEBI" id="CHEBI:57540"/>
        <dbReference type="ChEBI" id="CHEBI:87830"/>
        <dbReference type="ChEBI" id="CHEBI:87832"/>
    </reaction>
</comment>
<dbReference type="InterPro" id="IPR050134">
    <property type="entry name" value="NAD-dep_sirtuin_deacylases"/>
</dbReference>
<dbReference type="InterPro" id="IPR029035">
    <property type="entry name" value="DHS-like_NAD/FAD-binding_dom"/>
</dbReference>
<evidence type="ECO:0000256" key="4">
    <source>
        <dbReference type="PROSITE-ProRule" id="PRU00236"/>
    </source>
</evidence>
<dbReference type="PROSITE" id="PS50305">
    <property type="entry name" value="SIRTUIN"/>
    <property type="match status" value="1"/>
</dbReference>
<dbReference type="EMBL" id="JBHSWD010000001">
    <property type="protein sequence ID" value="MFC6591715.1"/>
    <property type="molecule type" value="Genomic_DNA"/>
</dbReference>
<feature type="binding site" evidence="3">
    <location>
        <position position="69"/>
    </location>
    <ligand>
        <name>substrate</name>
    </ligand>
</feature>
<comment type="subcellular location">
    <subcellularLocation>
        <location evidence="3">Cytoplasm</location>
    </subcellularLocation>
</comment>
<evidence type="ECO:0000313" key="6">
    <source>
        <dbReference type="EMBL" id="MFC6591715.1"/>
    </source>
</evidence>
<dbReference type="RefSeq" id="WP_380082722.1">
    <property type="nucleotide sequence ID" value="NZ_JBHSWD010000001.1"/>
</dbReference>
<evidence type="ECO:0000313" key="7">
    <source>
        <dbReference type="Proteomes" id="UP001596297"/>
    </source>
</evidence>
<feature type="binding site" evidence="3">
    <location>
        <begin position="217"/>
        <end position="219"/>
    </location>
    <ligand>
        <name>NAD(+)</name>
        <dbReference type="ChEBI" id="CHEBI:57540"/>
    </ligand>
</feature>
<sequence length="250" mass="26671">MDLDQARTALARASRVAVLTGAGVSAESGIPTFRDAQTGHWARLRPEDLASPAAYARDPEMVWEWYAGRYRDVLAAQPNQAHLLLAQLERRKGAGFFLATQNVDGLHERAGSGQQGGQLAELHGNLSRGRDEVTGQVWPLPRPDELRLPPQSPAGNRMRPDIVWFGEFLPPAALSAAEQAFAQADMALVIGTSSAVYPAAGLALLTLENGGVVAEINPEITDLSRLAHFSLREKAGQGLAALLGTPGPIC</sequence>
<dbReference type="SUPFAM" id="SSF52467">
    <property type="entry name" value="DHS-like NAD/FAD-binding domain"/>
    <property type="match status" value="1"/>
</dbReference>
<dbReference type="Gene3D" id="3.30.1600.10">
    <property type="entry name" value="SIR2/SIRT2 'Small Domain"/>
    <property type="match status" value="1"/>
</dbReference>
<feature type="binding site" evidence="3">
    <location>
        <position position="235"/>
    </location>
    <ligand>
        <name>NAD(+)</name>
        <dbReference type="ChEBI" id="CHEBI:57540"/>
    </ligand>
</feature>
<dbReference type="InterPro" id="IPR027546">
    <property type="entry name" value="Sirtuin_class_III"/>
</dbReference>
<name>A0ABW1YDT8_9DEIO</name>
<evidence type="ECO:0000259" key="5">
    <source>
        <dbReference type="PROSITE" id="PS50305"/>
    </source>
</evidence>
<feature type="active site" description="Proton acceptor" evidence="3">
    <location>
        <position position="123"/>
    </location>
</feature>
<reference evidence="7" key="1">
    <citation type="journal article" date="2019" name="Int. J. Syst. Evol. Microbiol.">
        <title>The Global Catalogue of Microorganisms (GCM) 10K type strain sequencing project: providing services to taxonomists for standard genome sequencing and annotation.</title>
        <authorList>
            <consortium name="The Broad Institute Genomics Platform"/>
            <consortium name="The Broad Institute Genome Sequencing Center for Infectious Disease"/>
            <person name="Wu L."/>
            <person name="Ma J."/>
        </authorList>
    </citation>
    <scope>NUCLEOTIDE SEQUENCE [LARGE SCALE GENOMIC DNA]</scope>
    <source>
        <strain evidence="7">CGMCC 1.15772</strain>
    </source>
</reference>
<keyword evidence="2 3" id="KW-0520">NAD</keyword>
<dbReference type="InterPro" id="IPR026590">
    <property type="entry name" value="Ssirtuin_cat_dom"/>
</dbReference>
<dbReference type="CDD" id="cd01412">
    <property type="entry name" value="SIRT5_Af1_CobB"/>
    <property type="match status" value="1"/>
</dbReference>
<proteinExistence type="inferred from homology"/>
<dbReference type="PANTHER" id="PTHR11085:SF4">
    <property type="entry name" value="NAD-DEPENDENT PROTEIN DEACYLASE"/>
    <property type="match status" value="1"/>
</dbReference>
<dbReference type="Pfam" id="PF02146">
    <property type="entry name" value="SIR2"/>
    <property type="match status" value="1"/>
</dbReference>
<feature type="binding site" evidence="3">
    <location>
        <position position="66"/>
    </location>
    <ligand>
        <name>substrate</name>
    </ligand>
</feature>
<evidence type="ECO:0000256" key="1">
    <source>
        <dbReference type="ARBA" id="ARBA00022679"/>
    </source>
</evidence>
<keyword evidence="7" id="KW-1185">Reference proteome</keyword>